<dbReference type="Proteomes" id="UP000276133">
    <property type="component" value="Unassembled WGS sequence"/>
</dbReference>
<reference evidence="2 3" key="1">
    <citation type="journal article" date="2018" name="Sci. Rep.">
        <title>Genomic signatures of local adaptation to the degree of environmental predictability in rotifers.</title>
        <authorList>
            <person name="Franch-Gras L."/>
            <person name="Hahn C."/>
            <person name="Garcia-Roger E.M."/>
            <person name="Carmona M.J."/>
            <person name="Serra M."/>
            <person name="Gomez A."/>
        </authorList>
    </citation>
    <scope>NUCLEOTIDE SEQUENCE [LARGE SCALE GENOMIC DNA]</scope>
    <source>
        <strain evidence="2">HYR1</strain>
    </source>
</reference>
<feature type="region of interest" description="Disordered" evidence="1">
    <location>
        <begin position="71"/>
        <end position="151"/>
    </location>
</feature>
<dbReference type="OrthoDB" id="10563764at2759"/>
<evidence type="ECO:0000313" key="3">
    <source>
        <dbReference type="Proteomes" id="UP000276133"/>
    </source>
</evidence>
<accession>A0A3M7P383</accession>
<feature type="compositionally biased region" description="Polar residues" evidence="1">
    <location>
        <begin position="97"/>
        <end position="133"/>
    </location>
</feature>
<gene>
    <name evidence="2" type="ORF">BpHYR1_033632</name>
</gene>
<sequence length="151" mass="17796">MEDFEYFENLHKSSQQLIKLIENFKQLSYQKNDLKNRLVRKFNITEDFYEDLFNEPTSIKIKQFHKIAVRNWDPDKKEQEEDSFLNDTLTQHEETKTQSPLVQTQTASSQLTVRQTASRQALTRQQSSKQSVSNEHESIETTASAPKKKKL</sequence>
<evidence type="ECO:0000313" key="2">
    <source>
        <dbReference type="EMBL" id="RMZ93571.1"/>
    </source>
</evidence>
<evidence type="ECO:0000256" key="1">
    <source>
        <dbReference type="SAM" id="MobiDB-lite"/>
    </source>
</evidence>
<name>A0A3M7P383_BRAPC</name>
<proteinExistence type="predicted"/>
<comment type="caution">
    <text evidence="2">The sequence shown here is derived from an EMBL/GenBank/DDBJ whole genome shotgun (WGS) entry which is preliminary data.</text>
</comment>
<keyword evidence="3" id="KW-1185">Reference proteome</keyword>
<dbReference type="EMBL" id="REGN01013702">
    <property type="protein sequence ID" value="RMZ93571.1"/>
    <property type="molecule type" value="Genomic_DNA"/>
</dbReference>
<dbReference type="AlphaFoldDB" id="A0A3M7P383"/>
<organism evidence="2 3">
    <name type="scientific">Brachionus plicatilis</name>
    <name type="common">Marine rotifer</name>
    <name type="synonym">Brachionus muelleri</name>
    <dbReference type="NCBI Taxonomy" id="10195"/>
    <lineage>
        <taxon>Eukaryota</taxon>
        <taxon>Metazoa</taxon>
        <taxon>Spiralia</taxon>
        <taxon>Gnathifera</taxon>
        <taxon>Rotifera</taxon>
        <taxon>Eurotatoria</taxon>
        <taxon>Monogononta</taxon>
        <taxon>Pseudotrocha</taxon>
        <taxon>Ploima</taxon>
        <taxon>Brachionidae</taxon>
        <taxon>Brachionus</taxon>
    </lineage>
</organism>
<protein>
    <submittedName>
        <fullName evidence="2">Uncharacterized protein</fullName>
    </submittedName>
</protein>